<evidence type="ECO:0000313" key="2">
    <source>
        <dbReference type="Proteomes" id="UP000499080"/>
    </source>
</evidence>
<organism evidence="1 2">
    <name type="scientific">Araneus ventricosus</name>
    <name type="common">Orbweaver spider</name>
    <name type="synonym">Epeira ventricosa</name>
    <dbReference type="NCBI Taxonomy" id="182803"/>
    <lineage>
        <taxon>Eukaryota</taxon>
        <taxon>Metazoa</taxon>
        <taxon>Ecdysozoa</taxon>
        <taxon>Arthropoda</taxon>
        <taxon>Chelicerata</taxon>
        <taxon>Arachnida</taxon>
        <taxon>Araneae</taxon>
        <taxon>Araneomorphae</taxon>
        <taxon>Entelegynae</taxon>
        <taxon>Araneoidea</taxon>
        <taxon>Araneidae</taxon>
        <taxon>Araneus</taxon>
    </lineage>
</organism>
<keyword evidence="2" id="KW-1185">Reference proteome</keyword>
<comment type="caution">
    <text evidence="1">The sequence shown here is derived from an EMBL/GenBank/DDBJ whole genome shotgun (WGS) entry which is preliminary data.</text>
</comment>
<dbReference type="EMBL" id="BGPR01001539">
    <property type="protein sequence ID" value="GBM56299.1"/>
    <property type="molecule type" value="Genomic_DNA"/>
</dbReference>
<dbReference type="Proteomes" id="UP000499080">
    <property type="component" value="Unassembled WGS sequence"/>
</dbReference>
<protein>
    <submittedName>
        <fullName evidence="1">Uncharacterized protein</fullName>
    </submittedName>
</protein>
<gene>
    <name evidence="1" type="ORF">AVEN_125055_2</name>
</gene>
<proteinExistence type="predicted"/>
<sequence>MVNTRPQAKMADNVDLLTQLADVKKSMETGQQRMEQGQEMKKGQEGMKKGVAAFLSTRYFHDEESVLEIMAQTPCILPVSRHHLRTDATWIGINVRVCSISFVILHIFRATADDKLGLSNNLIYPK</sequence>
<dbReference type="AlphaFoldDB" id="A0A4Y2GTX4"/>
<name>A0A4Y2GTX4_ARAVE</name>
<evidence type="ECO:0000313" key="1">
    <source>
        <dbReference type="EMBL" id="GBM56299.1"/>
    </source>
</evidence>
<accession>A0A4Y2GTX4</accession>
<reference evidence="1 2" key="1">
    <citation type="journal article" date="2019" name="Sci. Rep.">
        <title>Orb-weaving spider Araneus ventricosus genome elucidates the spidroin gene catalogue.</title>
        <authorList>
            <person name="Kono N."/>
            <person name="Nakamura H."/>
            <person name="Ohtoshi R."/>
            <person name="Moran D.A.P."/>
            <person name="Shinohara A."/>
            <person name="Yoshida Y."/>
            <person name="Fujiwara M."/>
            <person name="Mori M."/>
            <person name="Tomita M."/>
            <person name="Arakawa K."/>
        </authorList>
    </citation>
    <scope>NUCLEOTIDE SEQUENCE [LARGE SCALE GENOMIC DNA]</scope>
</reference>